<evidence type="ECO:0000313" key="2">
    <source>
        <dbReference type="Proteomes" id="UP000613075"/>
    </source>
</evidence>
<protein>
    <recommendedName>
        <fullName evidence="3">XRE family transcriptional regulator</fullName>
    </recommendedName>
</protein>
<comment type="caution">
    <text evidence="1">The sequence shown here is derived from an EMBL/GenBank/DDBJ whole genome shotgun (WGS) entry which is preliminary data.</text>
</comment>
<name>A0ABR9ST38_9PSED</name>
<gene>
    <name evidence="1" type="ORF">IQK56_14550</name>
</gene>
<dbReference type="RefSeq" id="WP_150761321.1">
    <property type="nucleotide sequence ID" value="NZ_JADDUM010000103.1"/>
</dbReference>
<evidence type="ECO:0008006" key="3">
    <source>
        <dbReference type="Google" id="ProtNLM"/>
    </source>
</evidence>
<proteinExistence type="predicted"/>
<accession>A0ABR9ST38</accession>
<reference evidence="1 2" key="1">
    <citation type="submission" date="2020-10" db="EMBL/GenBank/DDBJ databases">
        <title>The draft genomes of Cyclamen pathogen Pseudomonas sp.</title>
        <authorList>
            <person name="Fujikawa T."/>
            <person name="Sawada H."/>
        </authorList>
    </citation>
    <scope>NUCLEOTIDE SEQUENCE [LARGE SCALE GENOMIC DNA]</scope>
    <source>
        <strain evidence="1 2">MAFF 301449</strain>
    </source>
</reference>
<keyword evidence="2" id="KW-1185">Reference proteome</keyword>
<organism evidence="1 2">
    <name type="scientific">Pseudomonas cyclaminis</name>
    <dbReference type="NCBI Taxonomy" id="2781239"/>
    <lineage>
        <taxon>Bacteria</taxon>
        <taxon>Pseudomonadati</taxon>
        <taxon>Pseudomonadota</taxon>
        <taxon>Gammaproteobacteria</taxon>
        <taxon>Pseudomonadales</taxon>
        <taxon>Pseudomonadaceae</taxon>
        <taxon>Pseudomonas</taxon>
    </lineage>
</organism>
<sequence length="86" mass="9160">MEELIQGLDGPRTAQQELFYDLEDAAAVIGWSVMELTALAANGNTPSDAAGLMKICALLANQQEKLAVYAGEVKGLRINRAEPNGN</sequence>
<dbReference type="EMBL" id="JADDUM010000103">
    <property type="protein sequence ID" value="MBE8592052.1"/>
    <property type="molecule type" value="Genomic_DNA"/>
</dbReference>
<dbReference type="Proteomes" id="UP000613075">
    <property type="component" value="Unassembled WGS sequence"/>
</dbReference>
<evidence type="ECO:0000313" key="1">
    <source>
        <dbReference type="EMBL" id="MBE8592052.1"/>
    </source>
</evidence>